<dbReference type="AlphaFoldDB" id="A0A0A0KPL9"/>
<name>A0A0A0KPL9_CUCSA</name>
<organism evidence="2 3">
    <name type="scientific">Cucumis sativus</name>
    <name type="common">Cucumber</name>
    <dbReference type="NCBI Taxonomy" id="3659"/>
    <lineage>
        <taxon>Eukaryota</taxon>
        <taxon>Viridiplantae</taxon>
        <taxon>Streptophyta</taxon>
        <taxon>Embryophyta</taxon>
        <taxon>Tracheophyta</taxon>
        <taxon>Spermatophyta</taxon>
        <taxon>Magnoliopsida</taxon>
        <taxon>eudicotyledons</taxon>
        <taxon>Gunneridae</taxon>
        <taxon>Pentapetalae</taxon>
        <taxon>rosids</taxon>
        <taxon>fabids</taxon>
        <taxon>Cucurbitales</taxon>
        <taxon>Cucurbitaceae</taxon>
        <taxon>Benincaseae</taxon>
        <taxon>Cucumis</taxon>
    </lineage>
</organism>
<proteinExistence type="predicted"/>
<dbReference type="Gramene" id="KGN50844">
    <property type="protein sequence ID" value="KGN50844"/>
    <property type="gene ID" value="Csa_5G286080"/>
</dbReference>
<reference evidence="2 3" key="4">
    <citation type="journal article" date="2011" name="BMC Genomics">
        <title>RNA-Seq improves annotation of protein-coding genes in the cucumber genome.</title>
        <authorList>
            <person name="Li Z."/>
            <person name="Zhang Z."/>
            <person name="Yan P."/>
            <person name="Huang S."/>
            <person name="Fei Z."/>
            <person name="Lin K."/>
        </authorList>
    </citation>
    <scope>NUCLEOTIDE SEQUENCE [LARGE SCALE GENOMIC DNA]</scope>
    <source>
        <strain evidence="3">cv. 9930</strain>
    </source>
</reference>
<dbReference type="Proteomes" id="UP000029981">
    <property type="component" value="Chromosome 5"/>
</dbReference>
<evidence type="ECO:0000256" key="1">
    <source>
        <dbReference type="SAM" id="MobiDB-lite"/>
    </source>
</evidence>
<gene>
    <name evidence="2" type="ORF">Csa_5G286080</name>
</gene>
<feature type="compositionally biased region" description="Low complexity" evidence="1">
    <location>
        <begin position="96"/>
        <end position="115"/>
    </location>
</feature>
<reference evidence="2 3" key="3">
    <citation type="journal article" date="2010" name="BMC Genomics">
        <title>Transcriptome sequencing and comparative analysis of cucumber flowers with different sex types.</title>
        <authorList>
            <person name="Guo S."/>
            <person name="Zheng Y."/>
            <person name="Joung J.G."/>
            <person name="Liu S."/>
            <person name="Zhang Z."/>
            <person name="Crasta O.R."/>
            <person name="Sobral B.W."/>
            <person name="Xu Y."/>
            <person name="Huang S."/>
            <person name="Fei Z."/>
        </authorList>
    </citation>
    <scope>NUCLEOTIDE SEQUENCE [LARGE SCALE GENOMIC DNA]</scope>
    <source>
        <strain evidence="3">cv. 9930</strain>
    </source>
</reference>
<protein>
    <submittedName>
        <fullName evidence="2">Uncharacterized protein</fullName>
    </submittedName>
</protein>
<dbReference type="EMBL" id="CM002926">
    <property type="protein sequence ID" value="KGN50844.1"/>
    <property type="molecule type" value="Genomic_DNA"/>
</dbReference>
<evidence type="ECO:0000313" key="2">
    <source>
        <dbReference type="EMBL" id="KGN50844.1"/>
    </source>
</evidence>
<reference evidence="2 3" key="1">
    <citation type="journal article" date="2009" name="Nat. Genet.">
        <title>The genome of the cucumber, Cucumis sativus L.</title>
        <authorList>
            <person name="Huang S."/>
            <person name="Li R."/>
            <person name="Zhang Z."/>
            <person name="Li L."/>
            <person name="Gu X."/>
            <person name="Fan W."/>
            <person name="Lucas W.J."/>
            <person name="Wang X."/>
            <person name="Xie B."/>
            <person name="Ni P."/>
            <person name="Ren Y."/>
            <person name="Zhu H."/>
            <person name="Li J."/>
            <person name="Lin K."/>
            <person name="Jin W."/>
            <person name="Fei Z."/>
            <person name="Li G."/>
            <person name="Staub J."/>
            <person name="Kilian A."/>
            <person name="van der Vossen E.A."/>
            <person name="Wu Y."/>
            <person name="Guo J."/>
            <person name="He J."/>
            <person name="Jia Z."/>
            <person name="Ren Y."/>
            <person name="Tian G."/>
            <person name="Lu Y."/>
            <person name="Ruan J."/>
            <person name="Qian W."/>
            <person name="Wang M."/>
            <person name="Huang Q."/>
            <person name="Li B."/>
            <person name="Xuan Z."/>
            <person name="Cao J."/>
            <person name="Asan"/>
            <person name="Wu Z."/>
            <person name="Zhang J."/>
            <person name="Cai Q."/>
            <person name="Bai Y."/>
            <person name="Zhao B."/>
            <person name="Han Y."/>
            <person name="Li Y."/>
            <person name="Li X."/>
            <person name="Wang S."/>
            <person name="Shi Q."/>
            <person name="Liu S."/>
            <person name="Cho W.K."/>
            <person name="Kim J.Y."/>
            <person name="Xu Y."/>
            <person name="Heller-Uszynska K."/>
            <person name="Miao H."/>
            <person name="Cheng Z."/>
            <person name="Zhang S."/>
            <person name="Wu J."/>
            <person name="Yang Y."/>
            <person name="Kang H."/>
            <person name="Li M."/>
            <person name="Liang H."/>
            <person name="Ren X."/>
            <person name="Shi Z."/>
            <person name="Wen M."/>
            <person name="Jian M."/>
            <person name="Yang H."/>
            <person name="Zhang G."/>
            <person name="Yang Z."/>
            <person name="Chen R."/>
            <person name="Liu S."/>
            <person name="Li J."/>
            <person name="Ma L."/>
            <person name="Liu H."/>
            <person name="Zhou Y."/>
            <person name="Zhao J."/>
            <person name="Fang X."/>
            <person name="Li G."/>
            <person name="Fang L."/>
            <person name="Li Y."/>
            <person name="Liu D."/>
            <person name="Zheng H."/>
            <person name="Zhang Y."/>
            <person name="Qin N."/>
            <person name="Li Z."/>
            <person name="Yang G."/>
            <person name="Yang S."/>
            <person name="Bolund L."/>
            <person name="Kristiansen K."/>
            <person name="Zheng H."/>
            <person name="Li S."/>
            <person name="Zhang X."/>
            <person name="Yang H."/>
            <person name="Wang J."/>
            <person name="Sun R."/>
            <person name="Zhang B."/>
            <person name="Jiang S."/>
            <person name="Wang J."/>
            <person name="Du Y."/>
            <person name="Li S."/>
        </authorList>
    </citation>
    <scope>NUCLEOTIDE SEQUENCE [LARGE SCALE GENOMIC DNA]</scope>
    <source>
        <strain evidence="3">cv. 9930</strain>
    </source>
</reference>
<reference evidence="2 3" key="2">
    <citation type="journal article" date="2009" name="PLoS ONE">
        <title>An integrated genetic and cytogenetic map of the cucumber genome.</title>
        <authorList>
            <person name="Ren Y."/>
            <person name="Zhang Z."/>
            <person name="Liu J."/>
            <person name="Staub J.E."/>
            <person name="Han Y."/>
            <person name="Cheng Z."/>
            <person name="Li X."/>
            <person name="Lu J."/>
            <person name="Miao H."/>
            <person name="Kang H."/>
            <person name="Xie B."/>
            <person name="Gu X."/>
            <person name="Wang X."/>
            <person name="Du Y."/>
            <person name="Jin W."/>
            <person name="Huang S."/>
        </authorList>
    </citation>
    <scope>NUCLEOTIDE SEQUENCE [LARGE SCALE GENOMIC DNA]</scope>
    <source>
        <strain evidence="3">cv. 9930</strain>
    </source>
</reference>
<sequence>MIPKQASFKISVNTSKEIEESRLRRREEKIIKCERTKASGASREKKKFRPDCDPPLVDPMSSNGKSFPITPLKALTPFSNASSVPSKTSSRRVPNSKSYSILHSSSSISSLAKLS</sequence>
<keyword evidence="3" id="KW-1185">Reference proteome</keyword>
<evidence type="ECO:0000313" key="3">
    <source>
        <dbReference type="Proteomes" id="UP000029981"/>
    </source>
</evidence>
<feature type="compositionally biased region" description="Polar residues" evidence="1">
    <location>
        <begin position="77"/>
        <end position="95"/>
    </location>
</feature>
<feature type="region of interest" description="Disordered" evidence="1">
    <location>
        <begin position="1"/>
        <end position="22"/>
    </location>
</feature>
<accession>A0A0A0KPL9</accession>
<feature type="region of interest" description="Disordered" evidence="1">
    <location>
        <begin position="34"/>
        <end position="115"/>
    </location>
</feature>